<evidence type="ECO:0000256" key="1">
    <source>
        <dbReference type="SAM" id="Coils"/>
    </source>
</evidence>
<sequence>MTAGRTGGSRFLYAPFSDTEAAFRRAEERLAAVETAAARLETYRAVNEEKQKRLETHFSQIDKRLDRIDALISRLVWLILAAIIGGFMSFVLKGNLLGV</sequence>
<keyword evidence="2" id="KW-0812">Transmembrane</keyword>
<feature type="transmembrane region" description="Helical" evidence="2">
    <location>
        <begin position="71"/>
        <end position="92"/>
    </location>
</feature>
<proteinExistence type="predicted"/>
<dbReference type="Proteomes" id="UP000199283">
    <property type="component" value="Unassembled WGS sequence"/>
</dbReference>
<dbReference type="EMBL" id="FNZQ01000004">
    <property type="protein sequence ID" value="SEL26947.1"/>
    <property type="molecule type" value="Genomic_DNA"/>
</dbReference>
<reference evidence="3 4" key="1">
    <citation type="submission" date="2016-10" db="EMBL/GenBank/DDBJ databases">
        <authorList>
            <person name="de Groot N.N."/>
        </authorList>
    </citation>
    <scope>NUCLEOTIDE SEQUENCE [LARGE SCALE GENOMIC DNA]</scope>
    <source>
        <strain evidence="3 4">DSM 14858</strain>
    </source>
</reference>
<dbReference type="STRING" id="188906.SAMN04488526_2309"/>
<gene>
    <name evidence="3" type="ORF">SAMN04488526_2309</name>
</gene>
<evidence type="ECO:0008006" key="5">
    <source>
        <dbReference type="Google" id="ProtNLM"/>
    </source>
</evidence>
<protein>
    <recommendedName>
        <fullName evidence="5">Haemolysin XhlA</fullName>
    </recommendedName>
</protein>
<keyword evidence="2" id="KW-1133">Transmembrane helix</keyword>
<dbReference type="RefSeq" id="WP_092762928.1">
    <property type="nucleotide sequence ID" value="NZ_CAXBJT010000086.1"/>
</dbReference>
<keyword evidence="1" id="KW-0175">Coiled coil</keyword>
<feature type="coiled-coil region" evidence="1">
    <location>
        <begin position="23"/>
        <end position="53"/>
    </location>
</feature>
<name>A0A1H7NVQ9_9RHOB</name>
<dbReference type="AlphaFoldDB" id="A0A1H7NVQ9"/>
<dbReference type="OrthoDB" id="7873894at2"/>
<keyword evidence="2" id="KW-0472">Membrane</keyword>
<organism evidence="3 4">
    <name type="scientific">Jannaschia helgolandensis</name>
    <dbReference type="NCBI Taxonomy" id="188906"/>
    <lineage>
        <taxon>Bacteria</taxon>
        <taxon>Pseudomonadati</taxon>
        <taxon>Pseudomonadota</taxon>
        <taxon>Alphaproteobacteria</taxon>
        <taxon>Rhodobacterales</taxon>
        <taxon>Roseobacteraceae</taxon>
        <taxon>Jannaschia</taxon>
    </lineage>
</organism>
<evidence type="ECO:0000313" key="3">
    <source>
        <dbReference type="EMBL" id="SEL26947.1"/>
    </source>
</evidence>
<keyword evidence="4" id="KW-1185">Reference proteome</keyword>
<accession>A0A1H7NVQ9</accession>
<evidence type="ECO:0000256" key="2">
    <source>
        <dbReference type="SAM" id="Phobius"/>
    </source>
</evidence>
<evidence type="ECO:0000313" key="4">
    <source>
        <dbReference type="Proteomes" id="UP000199283"/>
    </source>
</evidence>